<dbReference type="RefSeq" id="WP_208599180.1">
    <property type="nucleotide sequence ID" value="NZ_FNIZ01000013.1"/>
</dbReference>
<dbReference type="InterPro" id="IPR009959">
    <property type="entry name" value="Cyclase_SnoaL-like"/>
</dbReference>
<accession>A0A1H0QMV4</accession>
<dbReference type="Gene3D" id="3.10.450.50">
    <property type="match status" value="2"/>
</dbReference>
<dbReference type="AlphaFoldDB" id="A0A1H0QMV4"/>
<organism evidence="1 2">
    <name type="scientific">Halobacillus aidingensis</name>
    <dbReference type="NCBI Taxonomy" id="240303"/>
    <lineage>
        <taxon>Bacteria</taxon>
        <taxon>Bacillati</taxon>
        <taxon>Bacillota</taxon>
        <taxon>Bacilli</taxon>
        <taxon>Bacillales</taxon>
        <taxon>Bacillaceae</taxon>
        <taxon>Halobacillus</taxon>
    </lineage>
</organism>
<evidence type="ECO:0000313" key="2">
    <source>
        <dbReference type="Proteomes" id="UP000198860"/>
    </source>
</evidence>
<gene>
    <name evidence="1" type="ORF">SAMN05421677_11357</name>
</gene>
<keyword evidence="2" id="KW-1185">Reference proteome</keyword>
<sequence>MESTENEFMNHDRNLSHDRVYYGDTSEVNSVGYADYNEYSQNKEKKQSMKGFDEKYSDFVDYIMNITHNIWEEKGIGVIYDTYHNNVVMHTGTINIHGINEVVSGTLQTLHAFPDRRLLGENVVWSGNDQEGFYSSHRIASKATNLGDSSFGPSTGKKAFFRTIVDCFVHSNRIIEEWLIRDNLYIVQQLDLDPVEVAKQLAKKTKNKKVSLQTRFGANETMEGQYMPTAYIPKYDEFEIGDFILELYNHIWERRLFNKVKDFYMDHSTVHYICDKDLIGTQQIQGMLVSLFASFPNAKFIVERVTCNELSDEKWDVAVRWRMMGLHEGIGYFGEPSGNHVEIPGISHLKVYNQKVVEEWITFDGLDVLRQVHMDSEDDHFHSEESE</sequence>
<reference evidence="2" key="1">
    <citation type="submission" date="2016-10" db="EMBL/GenBank/DDBJ databases">
        <authorList>
            <person name="Varghese N."/>
            <person name="Submissions S."/>
        </authorList>
    </citation>
    <scope>NUCLEOTIDE SEQUENCE [LARGE SCALE GENOMIC DNA]</scope>
    <source>
        <strain evidence="2">CGMCC 1.3703</strain>
    </source>
</reference>
<proteinExistence type="predicted"/>
<evidence type="ECO:0000313" key="1">
    <source>
        <dbReference type="EMBL" id="SDP18405.1"/>
    </source>
</evidence>
<dbReference type="Pfam" id="PF07366">
    <property type="entry name" value="SnoaL"/>
    <property type="match status" value="1"/>
</dbReference>
<dbReference type="Proteomes" id="UP000198860">
    <property type="component" value="Unassembled WGS sequence"/>
</dbReference>
<dbReference type="SUPFAM" id="SSF54427">
    <property type="entry name" value="NTF2-like"/>
    <property type="match status" value="2"/>
</dbReference>
<name>A0A1H0QMV4_HALAD</name>
<dbReference type="PANTHER" id="PTHR38436">
    <property type="entry name" value="POLYKETIDE CYCLASE SNOAL-LIKE DOMAIN"/>
    <property type="match status" value="1"/>
</dbReference>
<dbReference type="EMBL" id="FNIZ01000013">
    <property type="protein sequence ID" value="SDP18405.1"/>
    <property type="molecule type" value="Genomic_DNA"/>
</dbReference>
<protein>
    <submittedName>
        <fullName evidence="1">Predicted ester cyclase</fullName>
    </submittedName>
</protein>
<dbReference type="GO" id="GO:0030638">
    <property type="term" value="P:polyketide metabolic process"/>
    <property type="evidence" value="ECO:0007669"/>
    <property type="project" value="InterPro"/>
</dbReference>
<dbReference type="STRING" id="240303.SAMN05421677_11357"/>
<dbReference type="PANTHER" id="PTHR38436:SF1">
    <property type="entry name" value="ESTER CYCLASE"/>
    <property type="match status" value="1"/>
</dbReference>
<dbReference type="InterPro" id="IPR032710">
    <property type="entry name" value="NTF2-like_dom_sf"/>
</dbReference>